<evidence type="ECO:0000256" key="6">
    <source>
        <dbReference type="ARBA" id="ARBA00022801"/>
    </source>
</evidence>
<evidence type="ECO:0000256" key="3">
    <source>
        <dbReference type="ARBA" id="ARBA00022722"/>
    </source>
</evidence>
<evidence type="ECO:0000256" key="5">
    <source>
        <dbReference type="ARBA" id="ARBA00022759"/>
    </source>
</evidence>
<comment type="cofactor">
    <cofactor evidence="1">
        <name>Zn(2+)</name>
        <dbReference type="ChEBI" id="CHEBI:29105"/>
    </cofactor>
</comment>
<dbReference type="InterPro" id="IPR023091">
    <property type="entry name" value="MetalPrtase_cat_dom_sf_prd"/>
</dbReference>
<keyword evidence="3" id="KW-0540">Nuclease</keyword>
<proteinExistence type="inferred from homology"/>
<dbReference type="GO" id="GO:0046872">
    <property type="term" value="F:metal ion binding"/>
    <property type="evidence" value="ECO:0007669"/>
    <property type="project" value="UniProtKB-KW"/>
</dbReference>
<reference evidence="8 9" key="1">
    <citation type="journal article" date="2022" name="Nat. Plants">
        <title>Genomes of leafy and leafless Platanthera orchids illuminate the evolution of mycoheterotrophy.</title>
        <authorList>
            <person name="Li M.H."/>
            <person name="Liu K.W."/>
            <person name="Li Z."/>
            <person name="Lu H.C."/>
            <person name="Ye Q.L."/>
            <person name="Zhang D."/>
            <person name="Wang J.Y."/>
            <person name="Li Y.F."/>
            <person name="Zhong Z.M."/>
            <person name="Liu X."/>
            <person name="Yu X."/>
            <person name="Liu D.K."/>
            <person name="Tu X.D."/>
            <person name="Liu B."/>
            <person name="Hao Y."/>
            <person name="Liao X.Y."/>
            <person name="Jiang Y.T."/>
            <person name="Sun W.H."/>
            <person name="Chen J."/>
            <person name="Chen Y.Q."/>
            <person name="Ai Y."/>
            <person name="Zhai J.W."/>
            <person name="Wu S.S."/>
            <person name="Zhou Z."/>
            <person name="Hsiao Y.Y."/>
            <person name="Wu W.L."/>
            <person name="Chen Y.Y."/>
            <person name="Lin Y.F."/>
            <person name="Hsu J.L."/>
            <person name="Li C.Y."/>
            <person name="Wang Z.W."/>
            <person name="Zhao X."/>
            <person name="Zhong W.Y."/>
            <person name="Ma X.K."/>
            <person name="Ma L."/>
            <person name="Huang J."/>
            <person name="Chen G.Z."/>
            <person name="Huang M.Z."/>
            <person name="Huang L."/>
            <person name="Peng D.H."/>
            <person name="Luo Y.B."/>
            <person name="Zou S.Q."/>
            <person name="Chen S.P."/>
            <person name="Lan S."/>
            <person name="Tsai W.C."/>
            <person name="Van de Peer Y."/>
            <person name="Liu Z.J."/>
        </authorList>
    </citation>
    <scope>NUCLEOTIDE SEQUENCE [LARGE SCALE GENOMIC DNA]</scope>
    <source>
        <strain evidence="8">Lor287</strain>
    </source>
</reference>
<evidence type="ECO:0000256" key="4">
    <source>
        <dbReference type="ARBA" id="ARBA00022723"/>
    </source>
</evidence>
<dbReference type="EMBL" id="JBBWWQ010000004">
    <property type="protein sequence ID" value="KAK8949056.1"/>
    <property type="molecule type" value="Genomic_DNA"/>
</dbReference>
<dbReference type="GO" id="GO:0004519">
    <property type="term" value="F:endonuclease activity"/>
    <property type="evidence" value="ECO:0007669"/>
    <property type="project" value="UniProtKB-KW"/>
</dbReference>
<comment type="caution">
    <text evidence="8">The sequence shown here is derived from an EMBL/GenBank/DDBJ whole genome shotgun (WGS) entry which is preliminary data.</text>
</comment>
<keyword evidence="7" id="KW-0862">Zinc</keyword>
<accession>A0AAP0BTM5</accession>
<dbReference type="HAMAP" id="MF_00009">
    <property type="entry name" value="Endoribonucl_YbeY"/>
    <property type="match status" value="1"/>
</dbReference>
<dbReference type="AlphaFoldDB" id="A0AAP0BTM5"/>
<protein>
    <submittedName>
        <fullName evidence="8">Uncharacterized protein</fullName>
    </submittedName>
</protein>
<dbReference type="Gene3D" id="3.40.390.30">
    <property type="entry name" value="Metalloproteases ('zincins'), catalytic domain"/>
    <property type="match status" value="1"/>
</dbReference>
<dbReference type="SUPFAM" id="SSF55486">
    <property type="entry name" value="Metalloproteases ('zincins'), catalytic domain"/>
    <property type="match status" value="1"/>
</dbReference>
<evidence type="ECO:0000313" key="9">
    <source>
        <dbReference type="Proteomes" id="UP001418222"/>
    </source>
</evidence>
<name>A0AAP0BTM5_9ASPA</name>
<dbReference type="GO" id="GO:0004222">
    <property type="term" value="F:metalloendopeptidase activity"/>
    <property type="evidence" value="ECO:0007669"/>
    <property type="project" value="InterPro"/>
</dbReference>
<evidence type="ECO:0000256" key="7">
    <source>
        <dbReference type="ARBA" id="ARBA00022833"/>
    </source>
</evidence>
<dbReference type="GO" id="GO:0006364">
    <property type="term" value="P:rRNA processing"/>
    <property type="evidence" value="ECO:0007669"/>
    <property type="project" value="InterPro"/>
</dbReference>
<gene>
    <name evidence="8" type="ORF">KSP39_PZI006322</name>
</gene>
<dbReference type="Pfam" id="PF02130">
    <property type="entry name" value="YbeY"/>
    <property type="match status" value="1"/>
</dbReference>
<dbReference type="NCBIfam" id="TIGR00043">
    <property type="entry name" value="rRNA maturation RNase YbeY"/>
    <property type="match status" value="1"/>
</dbReference>
<dbReference type="PANTHER" id="PTHR46986">
    <property type="entry name" value="ENDORIBONUCLEASE YBEY, CHLOROPLASTIC"/>
    <property type="match status" value="1"/>
</dbReference>
<evidence type="ECO:0000256" key="2">
    <source>
        <dbReference type="ARBA" id="ARBA00010875"/>
    </source>
</evidence>
<evidence type="ECO:0000256" key="1">
    <source>
        <dbReference type="ARBA" id="ARBA00001947"/>
    </source>
</evidence>
<dbReference type="InterPro" id="IPR002036">
    <property type="entry name" value="YbeY"/>
</dbReference>
<keyword evidence="6" id="KW-0378">Hydrolase</keyword>
<keyword evidence="4" id="KW-0479">Metal-binding</keyword>
<dbReference type="PANTHER" id="PTHR46986:SF1">
    <property type="entry name" value="ENDORIBONUCLEASE YBEY, CHLOROPLASTIC"/>
    <property type="match status" value="1"/>
</dbReference>
<dbReference type="Proteomes" id="UP001418222">
    <property type="component" value="Unassembled WGS sequence"/>
</dbReference>
<evidence type="ECO:0000313" key="8">
    <source>
        <dbReference type="EMBL" id="KAK8949056.1"/>
    </source>
</evidence>
<organism evidence="8 9">
    <name type="scientific">Platanthera zijinensis</name>
    <dbReference type="NCBI Taxonomy" id="2320716"/>
    <lineage>
        <taxon>Eukaryota</taxon>
        <taxon>Viridiplantae</taxon>
        <taxon>Streptophyta</taxon>
        <taxon>Embryophyta</taxon>
        <taxon>Tracheophyta</taxon>
        <taxon>Spermatophyta</taxon>
        <taxon>Magnoliopsida</taxon>
        <taxon>Liliopsida</taxon>
        <taxon>Asparagales</taxon>
        <taxon>Orchidaceae</taxon>
        <taxon>Orchidoideae</taxon>
        <taxon>Orchideae</taxon>
        <taxon>Orchidinae</taxon>
        <taxon>Platanthera</taxon>
    </lineage>
</organism>
<keyword evidence="5" id="KW-0255">Endonuclease</keyword>
<sequence length="296" mass="33036">MARVVAGVLPLFSRSKLASPSPAITAAFDRRTAGVPTMPSFLFTTGHLQISSPSSQRRIFRISYLSVRHPRPFIAFSAAVRGFRNVRWRQGLRKQAPEEKKVEFRVKISAEEGMSDDHEIVNIVEMLKLDAPMAMKIAFDSLKELESSPPDSFTEDISKYEKIELSILLCNDEWISNLTKEWKGSNCLTNRQLARELEIPILMLGDMVISAEAAARKAESAHTLLDEIRILMVRGLLQLLGFDHGINGETLPEMENLERLVLGSLDWKGRALTKRPFDVDASSIQTEIGDDNGGVG</sequence>
<comment type="similarity">
    <text evidence="2">Belongs to the endoribonuclease YbeY family.</text>
</comment>
<keyword evidence="9" id="KW-1185">Reference proteome</keyword>